<name>A0A3S0A3S0_9BACL</name>
<dbReference type="AlphaFoldDB" id="A0A3S0A3S0"/>
<gene>
    <name evidence="1" type="ORF">EJQ19_15150</name>
</gene>
<evidence type="ECO:0000313" key="2">
    <source>
        <dbReference type="Proteomes" id="UP000276128"/>
    </source>
</evidence>
<comment type="caution">
    <text evidence="1">The sequence shown here is derived from an EMBL/GenBank/DDBJ whole genome shotgun (WGS) entry which is preliminary data.</text>
</comment>
<dbReference type="OrthoDB" id="2967153at2"/>
<accession>A0A3S0A3S0</accession>
<organism evidence="1 2">
    <name type="scientific">Paenibacillus whitsoniae</name>
    <dbReference type="NCBI Taxonomy" id="2496558"/>
    <lineage>
        <taxon>Bacteria</taxon>
        <taxon>Bacillati</taxon>
        <taxon>Bacillota</taxon>
        <taxon>Bacilli</taxon>
        <taxon>Bacillales</taxon>
        <taxon>Paenibacillaceae</taxon>
        <taxon>Paenibacillus</taxon>
    </lineage>
</organism>
<dbReference type="Proteomes" id="UP000276128">
    <property type="component" value="Unassembled WGS sequence"/>
</dbReference>
<dbReference type="RefSeq" id="WP_126142072.1">
    <property type="nucleotide sequence ID" value="NZ_RXHU01000042.1"/>
</dbReference>
<sequence length="95" mass="11228">MSKVFVEYAINADFMETYLIYMREWQAREGRLQVMEGTDQQGLFVEIWDGVTFEEYGRMKEERLRAAESGKGEAAWEQWVRGGLAKLHMWHFTGI</sequence>
<proteinExistence type="predicted"/>
<evidence type="ECO:0008006" key="3">
    <source>
        <dbReference type="Google" id="ProtNLM"/>
    </source>
</evidence>
<dbReference type="EMBL" id="RXHU01000042">
    <property type="protein sequence ID" value="RTE08856.1"/>
    <property type="molecule type" value="Genomic_DNA"/>
</dbReference>
<evidence type="ECO:0000313" key="1">
    <source>
        <dbReference type="EMBL" id="RTE08856.1"/>
    </source>
</evidence>
<protein>
    <recommendedName>
        <fullName evidence="3">NIPSNAP domain-containing protein</fullName>
    </recommendedName>
</protein>
<keyword evidence="2" id="KW-1185">Reference proteome</keyword>
<reference evidence="1 2" key="1">
    <citation type="submission" date="2018-12" db="EMBL/GenBank/DDBJ databases">
        <title>Bacillus ochoae sp. nov., Paenibacillus whitsoniae sp. nov., Paenibacillus spiritus sp. nov. Isolated from the Mars Exploration Rover during spacecraft assembly.</title>
        <authorList>
            <person name="Seuylemezian A."/>
            <person name="Vaishampayan P."/>
        </authorList>
    </citation>
    <scope>NUCLEOTIDE SEQUENCE [LARGE SCALE GENOMIC DNA]</scope>
    <source>
        <strain evidence="1 2">MER 54</strain>
    </source>
</reference>